<reference evidence="3" key="1">
    <citation type="journal article" date="2019" name="Int. J. Syst. Evol. Microbiol.">
        <title>The Global Catalogue of Microorganisms (GCM) 10K type strain sequencing project: providing services to taxonomists for standard genome sequencing and annotation.</title>
        <authorList>
            <consortium name="The Broad Institute Genomics Platform"/>
            <consortium name="The Broad Institute Genome Sequencing Center for Infectious Disease"/>
            <person name="Wu L."/>
            <person name="Ma J."/>
        </authorList>
    </citation>
    <scope>NUCLEOTIDE SEQUENCE [LARGE SCALE GENOMIC DNA]</scope>
    <source>
        <strain evidence="3">JCM 6242</strain>
    </source>
</reference>
<evidence type="ECO:0000256" key="1">
    <source>
        <dbReference type="SAM" id="Phobius"/>
    </source>
</evidence>
<organism evidence="2 3">
    <name type="scientific">Streptosporangium fragile</name>
    <dbReference type="NCBI Taxonomy" id="46186"/>
    <lineage>
        <taxon>Bacteria</taxon>
        <taxon>Bacillati</taxon>
        <taxon>Actinomycetota</taxon>
        <taxon>Actinomycetes</taxon>
        <taxon>Streptosporangiales</taxon>
        <taxon>Streptosporangiaceae</taxon>
        <taxon>Streptosporangium</taxon>
    </lineage>
</organism>
<accession>A0ABP6I605</accession>
<dbReference type="EMBL" id="BAAAVI010000002">
    <property type="protein sequence ID" value="GAA2848077.1"/>
    <property type="molecule type" value="Genomic_DNA"/>
</dbReference>
<feature type="transmembrane region" description="Helical" evidence="1">
    <location>
        <begin position="96"/>
        <end position="114"/>
    </location>
</feature>
<feature type="transmembrane region" description="Helical" evidence="1">
    <location>
        <begin position="52"/>
        <end position="75"/>
    </location>
</feature>
<name>A0ABP6I605_9ACTN</name>
<protein>
    <recommendedName>
        <fullName evidence="4">DUF2178 domain-containing protein</fullName>
    </recommendedName>
</protein>
<sequence length="151" mass="16397">MSSLLYIRGMPFEEKQAWIMAVVSAVAYVTYLALLLGRAGSTPLAEVPYVPVMLWTIGGAIVAAIVLRVVAAALAPEDAGKKDQRDREINRFGEHIGQSFVVVGGVAAILLAMAETDQFWIANVLYLAFVLSAILGSVAKIVAYRRGFWPW</sequence>
<evidence type="ECO:0000313" key="3">
    <source>
        <dbReference type="Proteomes" id="UP001500831"/>
    </source>
</evidence>
<comment type="caution">
    <text evidence="2">The sequence shown here is derived from an EMBL/GenBank/DDBJ whole genome shotgun (WGS) entry which is preliminary data.</text>
</comment>
<keyword evidence="3" id="KW-1185">Reference proteome</keyword>
<evidence type="ECO:0008006" key="4">
    <source>
        <dbReference type="Google" id="ProtNLM"/>
    </source>
</evidence>
<keyword evidence="1" id="KW-0472">Membrane</keyword>
<dbReference type="Proteomes" id="UP001500831">
    <property type="component" value="Unassembled WGS sequence"/>
</dbReference>
<feature type="transmembrane region" description="Helical" evidence="1">
    <location>
        <begin position="17"/>
        <end position="40"/>
    </location>
</feature>
<keyword evidence="1" id="KW-0812">Transmembrane</keyword>
<proteinExistence type="predicted"/>
<gene>
    <name evidence="2" type="ORF">GCM10010517_05260</name>
</gene>
<feature type="transmembrane region" description="Helical" evidence="1">
    <location>
        <begin position="120"/>
        <end position="143"/>
    </location>
</feature>
<keyword evidence="1" id="KW-1133">Transmembrane helix</keyword>
<evidence type="ECO:0000313" key="2">
    <source>
        <dbReference type="EMBL" id="GAA2848077.1"/>
    </source>
</evidence>